<evidence type="ECO:0000256" key="9">
    <source>
        <dbReference type="ARBA" id="ARBA00022842"/>
    </source>
</evidence>
<evidence type="ECO:0000256" key="10">
    <source>
        <dbReference type="ARBA" id="ARBA00023052"/>
    </source>
</evidence>
<dbReference type="SMART" id="SM00861">
    <property type="entry name" value="Transket_pyr"/>
    <property type="match status" value="1"/>
</dbReference>
<dbReference type="Gene3D" id="3.40.50.970">
    <property type="match status" value="2"/>
</dbReference>
<evidence type="ECO:0000256" key="6">
    <source>
        <dbReference type="ARBA" id="ARBA00022679"/>
    </source>
</evidence>
<evidence type="ECO:0000256" key="1">
    <source>
        <dbReference type="ARBA" id="ARBA00001946"/>
    </source>
</evidence>
<dbReference type="Pfam" id="PF00456">
    <property type="entry name" value="Transketolase_N"/>
    <property type="match status" value="1"/>
</dbReference>
<evidence type="ECO:0000256" key="12">
    <source>
        <dbReference type="NCBIfam" id="TIGR00232"/>
    </source>
</evidence>
<dbReference type="EC" id="2.2.1.1" evidence="5 12"/>
<dbReference type="EMBL" id="BSYI01000003">
    <property type="protein sequence ID" value="GMG81344.1"/>
    <property type="molecule type" value="Genomic_DNA"/>
</dbReference>
<gene>
    <name evidence="14" type="primary">tkt</name>
    <name evidence="14" type="ORF">LNKW23_05570</name>
</gene>
<dbReference type="CDD" id="cd07033">
    <property type="entry name" value="TPP_PYR_DXS_TK_like"/>
    <property type="match status" value="1"/>
</dbReference>
<evidence type="ECO:0000259" key="13">
    <source>
        <dbReference type="SMART" id="SM00861"/>
    </source>
</evidence>
<keyword evidence="7" id="KW-0479">Metal-binding</keyword>
<keyword evidence="8" id="KW-0106">Calcium</keyword>
<accession>A0ABQ6LL10</accession>
<dbReference type="CDD" id="cd02012">
    <property type="entry name" value="TPP_TK"/>
    <property type="match status" value="1"/>
</dbReference>
<protein>
    <recommendedName>
        <fullName evidence="5 12">Transketolase</fullName>
        <ecNumber evidence="5 12">2.2.1.1</ecNumber>
    </recommendedName>
</protein>
<comment type="subunit">
    <text evidence="4">Homodimer.</text>
</comment>
<comment type="caution">
    <text evidence="14">The sequence shown here is derived from an EMBL/GenBank/DDBJ whole genome shotgun (WGS) entry which is preliminary data.</text>
</comment>
<evidence type="ECO:0000256" key="11">
    <source>
        <dbReference type="ARBA" id="ARBA00049473"/>
    </source>
</evidence>
<dbReference type="InterPro" id="IPR005478">
    <property type="entry name" value="Transketolase_bac-like"/>
</dbReference>
<evidence type="ECO:0000256" key="4">
    <source>
        <dbReference type="ARBA" id="ARBA00011738"/>
    </source>
</evidence>
<evidence type="ECO:0000256" key="3">
    <source>
        <dbReference type="ARBA" id="ARBA00007131"/>
    </source>
</evidence>
<keyword evidence="10" id="KW-0786">Thiamine pyrophosphate</keyword>
<proteinExistence type="inferred from homology"/>
<feature type="domain" description="Transketolase-like pyrimidine-binding" evidence="13">
    <location>
        <begin position="363"/>
        <end position="534"/>
    </location>
</feature>
<dbReference type="Gene3D" id="3.40.50.920">
    <property type="match status" value="1"/>
</dbReference>
<dbReference type="PROSITE" id="PS00802">
    <property type="entry name" value="TRANSKETOLASE_2"/>
    <property type="match status" value="1"/>
</dbReference>
<dbReference type="InterPro" id="IPR029061">
    <property type="entry name" value="THDP-binding"/>
</dbReference>
<dbReference type="InterPro" id="IPR005475">
    <property type="entry name" value="Transketolase-like_Pyr-bd"/>
</dbReference>
<keyword evidence="15" id="KW-1185">Reference proteome</keyword>
<comment type="cofactor">
    <cofactor evidence="2">
        <name>thiamine diphosphate</name>
        <dbReference type="ChEBI" id="CHEBI:58937"/>
    </cofactor>
</comment>
<keyword evidence="9" id="KW-0460">Magnesium</keyword>
<evidence type="ECO:0000256" key="8">
    <source>
        <dbReference type="ARBA" id="ARBA00022837"/>
    </source>
</evidence>
<evidence type="ECO:0000256" key="7">
    <source>
        <dbReference type="ARBA" id="ARBA00022723"/>
    </source>
</evidence>
<dbReference type="SUPFAM" id="SSF52518">
    <property type="entry name" value="Thiamin diphosphate-binding fold (THDP-binding)"/>
    <property type="match status" value="2"/>
</dbReference>
<dbReference type="InterPro" id="IPR055152">
    <property type="entry name" value="Transketolase-like_C_2"/>
</dbReference>
<reference evidence="14 15" key="1">
    <citation type="submission" date="2023-04" db="EMBL/GenBank/DDBJ databases">
        <title>Marinoamorphus aggregata gen. nov., sp. Nov., isolate from tissue of brittle star Ophioplocus japonicus.</title>
        <authorList>
            <person name="Kawano K."/>
            <person name="Sawayama S."/>
            <person name="Nakagawa S."/>
        </authorList>
    </citation>
    <scope>NUCLEOTIDE SEQUENCE [LARGE SCALE GENOMIC DNA]</scope>
    <source>
        <strain evidence="14 15">NKW23</strain>
    </source>
</reference>
<dbReference type="SUPFAM" id="SSF52922">
    <property type="entry name" value="TK C-terminal domain-like"/>
    <property type="match status" value="1"/>
</dbReference>
<comment type="cofactor">
    <cofactor evidence="1">
        <name>Mg(2+)</name>
        <dbReference type="ChEBI" id="CHEBI:18420"/>
    </cofactor>
</comment>
<name>A0ABQ6LL10_9RHOB</name>
<organism evidence="14 15">
    <name type="scientific">Paralimibaculum aggregatum</name>
    <dbReference type="NCBI Taxonomy" id="3036245"/>
    <lineage>
        <taxon>Bacteria</taxon>
        <taxon>Pseudomonadati</taxon>
        <taxon>Pseudomonadota</taxon>
        <taxon>Alphaproteobacteria</taxon>
        <taxon>Rhodobacterales</taxon>
        <taxon>Paracoccaceae</taxon>
        <taxon>Paralimibaculum</taxon>
    </lineage>
</organism>
<evidence type="ECO:0000256" key="5">
    <source>
        <dbReference type="ARBA" id="ARBA00013152"/>
    </source>
</evidence>
<dbReference type="InterPro" id="IPR020826">
    <property type="entry name" value="Transketolase_BS"/>
</dbReference>
<dbReference type="InterPro" id="IPR033247">
    <property type="entry name" value="Transketolase_fam"/>
</dbReference>
<evidence type="ECO:0000256" key="2">
    <source>
        <dbReference type="ARBA" id="ARBA00001964"/>
    </source>
</evidence>
<dbReference type="PANTHER" id="PTHR43522:SF2">
    <property type="entry name" value="TRANSKETOLASE 1-RELATED"/>
    <property type="match status" value="1"/>
</dbReference>
<evidence type="ECO:0000313" key="15">
    <source>
        <dbReference type="Proteomes" id="UP001239909"/>
    </source>
</evidence>
<dbReference type="Proteomes" id="UP001239909">
    <property type="component" value="Unassembled WGS sequence"/>
</dbReference>
<sequence length="676" mass="72106">MNTTTEIPAEARTDARRFAMANALRVLALDAVAAANSGHSGMPMGMADVATVLFDSHLRFDPKAPRWHDRDRFVLSAGHGSMLLYGLLHLTGYEDMGEDQIRAFRQLGSRTAGHPEFGHAAGIETTTGPLGQGLANAVGMAIAEEALRARFGARVFDHHTWVIAGDGCLMEGVSQEAITLAGHLALSRLIVLWDDNGISIDGKVSLTDSTDQRARFEASGWVTRAVNAHDHADIEAALAWAKAQKQPVMLACKSHIGFGAPTLQDTAKAHGAITGADEIAGAKAAIGWEGKAPFEIPAAIRADWARAAARGAEARAEWQARFAALTPARQAEIDRVMAGEAPKKLASAVRKLKRRLAEEAPKMATRKASEVALAEINPVMRETIGGSADLTGSNNTRTADLGVFSAADRKGRYIHYGIREHGMAAAMNGIALHGGLAPYGGTFLCFADYARPSIRLSALMGVRTVYVMTHDSIGLGEDGPTHQPVEHLAMLRATPGLNVFRPADAVETAEAWELALSAAGPSVLALTRQNLPAVRTAHVNRNEVGRGAYILAEAEAKRAAVIVATGSEVEIAMAAKAMLEAEEIGTRVVSMPCWELFEAQDETYRRRVLPPGPVRVGVEAAVRTGWDRWLCGERGSAKKAGFVGMEGFGASAPYQELYKSFGITAEAVAAEVRRLL</sequence>
<keyword evidence="6" id="KW-0808">Transferase</keyword>
<comment type="similarity">
    <text evidence="3">Belongs to the transketolase family.</text>
</comment>
<dbReference type="PANTHER" id="PTHR43522">
    <property type="entry name" value="TRANSKETOLASE"/>
    <property type="match status" value="1"/>
</dbReference>
<dbReference type="Pfam" id="PF22613">
    <property type="entry name" value="Transketolase_C_1"/>
    <property type="match status" value="1"/>
</dbReference>
<dbReference type="Pfam" id="PF02779">
    <property type="entry name" value="Transket_pyr"/>
    <property type="match status" value="1"/>
</dbReference>
<dbReference type="NCBIfam" id="TIGR00232">
    <property type="entry name" value="tktlase_bact"/>
    <property type="match status" value="1"/>
</dbReference>
<evidence type="ECO:0000313" key="14">
    <source>
        <dbReference type="EMBL" id="GMG81344.1"/>
    </source>
</evidence>
<dbReference type="InterPro" id="IPR009014">
    <property type="entry name" value="Transketo_C/PFOR_II"/>
</dbReference>
<comment type="catalytic activity">
    <reaction evidence="11">
        <text>D-sedoheptulose 7-phosphate + D-glyceraldehyde 3-phosphate = aldehydo-D-ribose 5-phosphate + D-xylulose 5-phosphate</text>
        <dbReference type="Rhea" id="RHEA:10508"/>
        <dbReference type="ChEBI" id="CHEBI:57483"/>
        <dbReference type="ChEBI" id="CHEBI:57737"/>
        <dbReference type="ChEBI" id="CHEBI:58273"/>
        <dbReference type="ChEBI" id="CHEBI:59776"/>
        <dbReference type="EC" id="2.2.1.1"/>
    </reaction>
</comment>
<dbReference type="InterPro" id="IPR005474">
    <property type="entry name" value="Transketolase_N"/>
</dbReference>